<proteinExistence type="inferred from homology"/>
<dbReference type="InterPro" id="IPR005623">
    <property type="entry name" value="Chaperone_NapD_NO3_reduct"/>
</dbReference>
<evidence type="ECO:0000256" key="1">
    <source>
        <dbReference type="HAMAP-Rule" id="MF_02200"/>
    </source>
</evidence>
<comment type="caution">
    <text evidence="2">The sequence shown here is derived from an EMBL/GenBank/DDBJ whole genome shotgun (WGS) entry which is preliminary data.</text>
</comment>
<gene>
    <name evidence="1" type="primary">napD</name>
    <name evidence="2" type="ORF">FCU45_07080</name>
</gene>
<evidence type="ECO:0000313" key="2">
    <source>
        <dbReference type="EMBL" id="TKI69276.1"/>
    </source>
</evidence>
<evidence type="ECO:0000313" key="3">
    <source>
        <dbReference type="Proteomes" id="UP000309561"/>
    </source>
</evidence>
<accession>A0A4U2Z4T8</accession>
<keyword evidence="1" id="KW-0143">Chaperone</keyword>
<dbReference type="RefSeq" id="WP_137013738.1">
    <property type="nucleotide sequence ID" value="NZ_SZPX01000005.1"/>
</dbReference>
<reference evidence="2 3" key="1">
    <citation type="submission" date="2019-04" db="EMBL/GenBank/DDBJ databases">
        <title>Sulfurimonas crateris sp. nov. a facultative anaerobic sulfur-oxidizing chemolithautotrophic bacterium isolated from a terrestrial mud vulcano.</title>
        <authorList>
            <person name="Ratnikova N.M."/>
            <person name="Slobodkin A.I."/>
            <person name="Merkel A.Y."/>
            <person name="Novikov A."/>
            <person name="Bonch-Osmolovskaya E.A."/>
            <person name="Slobodkina G.B."/>
        </authorList>
    </citation>
    <scope>NUCLEOTIDE SEQUENCE [LARGE SCALE GENOMIC DNA]</scope>
    <source>
        <strain evidence="2 3">SN118</strain>
    </source>
</reference>
<keyword evidence="1" id="KW-0963">Cytoplasm</keyword>
<dbReference type="Pfam" id="PF03927">
    <property type="entry name" value="NapD"/>
    <property type="match status" value="1"/>
</dbReference>
<dbReference type="GO" id="GO:0005737">
    <property type="term" value="C:cytoplasm"/>
    <property type="evidence" value="ECO:0007669"/>
    <property type="project" value="UniProtKB-SubCell"/>
</dbReference>
<dbReference type="HAMAP" id="MF_02200">
    <property type="entry name" value="NapD"/>
    <property type="match status" value="1"/>
</dbReference>
<dbReference type="GO" id="GO:0051224">
    <property type="term" value="P:negative regulation of protein transport"/>
    <property type="evidence" value="ECO:0007669"/>
    <property type="project" value="UniProtKB-UniRule"/>
</dbReference>
<dbReference type="Gene3D" id="3.30.70.920">
    <property type="match status" value="1"/>
</dbReference>
<dbReference type="EMBL" id="SZPX01000005">
    <property type="protein sequence ID" value="TKI69276.1"/>
    <property type="molecule type" value="Genomic_DNA"/>
</dbReference>
<keyword evidence="3" id="KW-1185">Reference proteome</keyword>
<sequence length="129" mass="14529">MNISSIVVQTVPKYLEEVVENLKNCDACDYHMHDEKGRIIITIEGDGVAQELEKLRVIESIPHVIAADMQMSYSEDELDAHMEVINGGDAVPKMLNDDSIDASKIVYNGDLKKKDDLATFTKKFDETKR</sequence>
<dbReference type="GO" id="GO:0005048">
    <property type="term" value="F:signal sequence binding"/>
    <property type="evidence" value="ECO:0007669"/>
    <property type="project" value="UniProtKB-UniRule"/>
</dbReference>
<dbReference type="AlphaFoldDB" id="A0A4U2Z4T8"/>
<comment type="function">
    <text evidence="1">Chaperone for NapA, the catalytic subunit of the periplasmic nitrate reductase. It binds directly and specifically to the twin-arginine signal peptide of NapA, preventing premature interaction with the Tat translocase and premature export.</text>
</comment>
<dbReference type="OrthoDB" id="1120071at2"/>
<comment type="subcellular location">
    <subcellularLocation>
        <location evidence="1">Cytoplasm</location>
    </subcellularLocation>
</comment>
<comment type="similarity">
    <text evidence="1">Belongs to the NapD family.</text>
</comment>
<comment type="subunit">
    <text evidence="1">Interacts with the cytoplasmic NapA precursor.</text>
</comment>
<name>A0A4U2Z4T8_9BACT</name>
<organism evidence="2 3">
    <name type="scientific">Sulfurimonas crateris</name>
    <dbReference type="NCBI Taxonomy" id="2574727"/>
    <lineage>
        <taxon>Bacteria</taxon>
        <taxon>Pseudomonadati</taxon>
        <taxon>Campylobacterota</taxon>
        <taxon>Epsilonproteobacteria</taxon>
        <taxon>Campylobacterales</taxon>
        <taxon>Sulfurimonadaceae</taxon>
        <taxon>Sulfurimonas</taxon>
    </lineage>
</organism>
<protein>
    <recommendedName>
        <fullName evidence="1">Chaperone NapD</fullName>
    </recommendedName>
    <alternativeName>
        <fullName evidence="1">NapA signal peptide-binding chaperone NapD</fullName>
    </alternativeName>
</protein>
<dbReference type="Proteomes" id="UP000309561">
    <property type="component" value="Unassembled WGS sequence"/>
</dbReference>